<dbReference type="STRING" id="675864.SAMN04489747_2435"/>
<dbReference type="GO" id="GO:0043916">
    <property type="term" value="F:DNA-7-methylguanine glycosylase activity"/>
    <property type="evidence" value="ECO:0007669"/>
    <property type="project" value="TreeGrafter"/>
</dbReference>
<dbReference type="GO" id="GO:0005737">
    <property type="term" value="C:cytoplasm"/>
    <property type="evidence" value="ECO:0007669"/>
    <property type="project" value="TreeGrafter"/>
</dbReference>
<keyword evidence="3" id="KW-0227">DNA damage</keyword>
<reference evidence="6 7" key="1">
    <citation type="submission" date="2016-10" db="EMBL/GenBank/DDBJ databases">
        <authorList>
            <person name="de Groot N.N."/>
        </authorList>
    </citation>
    <scope>NUCLEOTIDE SEQUENCE [LARGE SCALE GENOMIC DNA]</scope>
    <source>
        <strain evidence="6 7">MON 2.2</strain>
    </source>
</reference>
<proteinExistence type="predicted"/>
<organism evidence="6 7">
    <name type="scientific">Auraticoccus monumenti</name>
    <dbReference type="NCBI Taxonomy" id="675864"/>
    <lineage>
        <taxon>Bacteria</taxon>
        <taxon>Bacillati</taxon>
        <taxon>Actinomycetota</taxon>
        <taxon>Actinomycetes</taxon>
        <taxon>Propionibacteriales</taxon>
        <taxon>Propionibacteriaceae</taxon>
        <taxon>Auraticoccus</taxon>
    </lineage>
</organism>
<dbReference type="AlphaFoldDB" id="A0A1G6ZXN2"/>
<protein>
    <recommendedName>
        <fullName evidence="2">DNA-3-methyladenine glycosylase II</fullName>
        <ecNumber evidence="2">3.2.2.21</ecNumber>
    </recommendedName>
</protein>
<dbReference type="InterPro" id="IPR003265">
    <property type="entry name" value="HhH-GPD_domain"/>
</dbReference>
<dbReference type="Pfam" id="PF00730">
    <property type="entry name" value="HhH-GPD"/>
    <property type="match status" value="1"/>
</dbReference>
<dbReference type="PANTHER" id="PTHR43003:SF5">
    <property type="entry name" value="DNA-3-METHYLADENINE GLYCOSYLASE"/>
    <property type="match status" value="1"/>
</dbReference>
<keyword evidence="7" id="KW-1185">Reference proteome</keyword>
<dbReference type="InterPro" id="IPR011257">
    <property type="entry name" value="DNA_glycosylase"/>
</dbReference>
<dbReference type="SUPFAM" id="SSF48150">
    <property type="entry name" value="DNA-glycosylase"/>
    <property type="match status" value="1"/>
</dbReference>
<dbReference type="EC" id="3.2.2.21" evidence="2"/>
<dbReference type="GO" id="GO:0032993">
    <property type="term" value="C:protein-DNA complex"/>
    <property type="evidence" value="ECO:0007669"/>
    <property type="project" value="TreeGrafter"/>
</dbReference>
<dbReference type="Gene3D" id="1.10.1670.40">
    <property type="match status" value="1"/>
</dbReference>
<dbReference type="EMBL" id="LT629688">
    <property type="protein sequence ID" value="SDE07241.1"/>
    <property type="molecule type" value="Genomic_DNA"/>
</dbReference>
<evidence type="ECO:0000256" key="1">
    <source>
        <dbReference type="ARBA" id="ARBA00000086"/>
    </source>
</evidence>
<dbReference type="InterPro" id="IPR051912">
    <property type="entry name" value="Alkylbase_DNA_Glycosylase/TA"/>
</dbReference>
<evidence type="ECO:0000259" key="5">
    <source>
        <dbReference type="SMART" id="SM00478"/>
    </source>
</evidence>
<dbReference type="GO" id="GO:0006307">
    <property type="term" value="P:DNA alkylation repair"/>
    <property type="evidence" value="ECO:0007669"/>
    <property type="project" value="TreeGrafter"/>
</dbReference>
<keyword evidence="4" id="KW-0234">DNA repair</keyword>
<dbReference type="RefSeq" id="WP_157677107.1">
    <property type="nucleotide sequence ID" value="NZ_LT629688.1"/>
</dbReference>
<dbReference type="Proteomes" id="UP000198546">
    <property type="component" value="Chromosome i"/>
</dbReference>
<feature type="domain" description="HhH-GPD" evidence="5">
    <location>
        <begin position="49"/>
        <end position="202"/>
    </location>
</feature>
<evidence type="ECO:0000256" key="2">
    <source>
        <dbReference type="ARBA" id="ARBA00012000"/>
    </source>
</evidence>
<sequence>MELDAEGFALATDQLAEADPRLAAVLSRWGRPGFWHRPPSFATLVLLVLEQQVSLASGKATFDRLRARAGGVVTVESTAALSLDDLRAVGCTRQKAGYLAGLAAGVLDGSVPFDAITRGPRQECRAALLALRGIGPWTADVWLLACRGFPDEWPVGDRALQVGCGDVLGTGSALVGEELVAAGQPWAPHRSTAARLVWHDYLCRRGRAETVVDGLDPVGGPDS</sequence>
<dbReference type="GO" id="GO:0008725">
    <property type="term" value="F:DNA-3-methyladenine glycosylase activity"/>
    <property type="evidence" value="ECO:0007669"/>
    <property type="project" value="TreeGrafter"/>
</dbReference>
<dbReference type="PANTHER" id="PTHR43003">
    <property type="entry name" value="DNA-3-METHYLADENINE GLYCOSYLASE"/>
    <property type="match status" value="1"/>
</dbReference>
<dbReference type="Gene3D" id="1.10.340.30">
    <property type="entry name" value="Hypothetical protein, domain 2"/>
    <property type="match status" value="1"/>
</dbReference>
<gene>
    <name evidence="6" type="ORF">SAMN04489747_2435</name>
</gene>
<name>A0A1G6ZXN2_9ACTN</name>
<evidence type="ECO:0000313" key="7">
    <source>
        <dbReference type="Proteomes" id="UP000198546"/>
    </source>
</evidence>
<evidence type="ECO:0000256" key="4">
    <source>
        <dbReference type="ARBA" id="ARBA00023204"/>
    </source>
</evidence>
<dbReference type="SMART" id="SM00478">
    <property type="entry name" value="ENDO3c"/>
    <property type="match status" value="1"/>
</dbReference>
<dbReference type="CDD" id="cd00056">
    <property type="entry name" value="ENDO3c"/>
    <property type="match status" value="1"/>
</dbReference>
<accession>A0A1G6ZXN2</accession>
<dbReference type="GO" id="GO:0006285">
    <property type="term" value="P:base-excision repair, AP site formation"/>
    <property type="evidence" value="ECO:0007669"/>
    <property type="project" value="TreeGrafter"/>
</dbReference>
<evidence type="ECO:0000256" key="3">
    <source>
        <dbReference type="ARBA" id="ARBA00022763"/>
    </source>
</evidence>
<dbReference type="GO" id="GO:0032131">
    <property type="term" value="F:alkylated DNA binding"/>
    <property type="evidence" value="ECO:0007669"/>
    <property type="project" value="TreeGrafter"/>
</dbReference>
<evidence type="ECO:0000313" key="6">
    <source>
        <dbReference type="EMBL" id="SDE07241.1"/>
    </source>
</evidence>
<dbReference type="OrthoDB" id="9811249at2"/>
<comment type="catalytic activity">
    <reaction evidence="1">
        <text>Hydrolysis of alkylated DNA, releasing 3-methyladenine, 3-methylguanine, 7-methylguanine and 7-methyladenine.</text>
        <dbReference type="EC" id="3.2.2.21"/>
    </reaction>
</comment>